<name>A0A8J2JFB1_9HEXA</name>
<protein>
    <submittedName>
        <fullName evidence="1">Uncharacterized protein</fullName>
    </submittedName>
</protein>
<organism evidence="1 2">
    <name type="scientific">Allacma fusca</name>
    <dbReference type="NCBI Taxonomy" id="39272"/>
    <lineage>
        <taxon>Eukaryota</taxon>
        <taxon>Metazoa</taxon>
        <taxon>Ecdysozoa</taxon>
        <taxon>Arthropoda</taxon>
        <taxon>Hexapoda</taxon>
        <taxon>Collembola</taxon>
        <taxon>Symphypleona</taxon>
        <taxon>Sminthuridae</taxon>
        <taxon>Allacma</taxon>
    </lineage>
</organism>
<feature type="non-terminal residue" evidence="1">
    <location>
        <position position="1"/>
    </location>
</feature>
<evidence type="ECO:0000313" key="1">
    <source>
        <dbReference type="EMBL" id="CAG7717727.1"/>
    </source>
</evidence>
<gene>
    <name evidence="1" type="ORF">AFUS01_LOCUS7167</name>
</gene>
<dbReference type="AlphaFoldDB" id="A0A8J2JFB1"/>
<keyword evidence="2" id="KW-1185">Reference proteome</keyword>
<dbReference type="Proteomes" id="UP000708208">
    <property type="component" value="Unassembled WGS sequence"/>
</dbReference>
<dbReference type="EMBL" id="CAJVCH010048127">
    <property type="protein sequence ID" value="CAG7717727.1"/>
    <property type="molecule type" value="Genomic_DNA"/>
</dbReference>
<reference evidence="1" key="1">
    <citation type="submission" date="2021-06" db="EMBL/GenBank/DDBJ databases">
        <authorList>
            <person name="Hodson N. C."/>
            <person name="Mongue J. A."/>
            <person name="Jaron S. K."/>
        </authorList>
    </citation>
    <scope>NUCLEOTIDE SEQUENCE</scope>
</reference>
<sequence>CKSRYMDLYVHMKDKGCMIRIGLVGETSGIFRVGEKYDGAGTNLAIRGS</sequence>
<proteinExistence type="predicted"/>
<accession>A0A8J2JFB1</accession>
<evidence type="ECO:0000313" key="2">
    <source>
        <dbReference type="Proteomes" id="UP000708208"/>
    </source>
</evidence>
<comment type="caution">
    <text evidence="1">The sequence shown here is derived from an EMBL/GenBank/DDBJ whole genome shotgun (WGS) entry which is preliminary data.</text>
</comment>